<accession>A0A2H9P956</accession>
<evidence type="ECO:0000256" key="3">
    <source>
        <dbReference type="ARBA" id="ARBA00022527"/>
    </source>
</evidence>
<dbReference type="InterPro" id="IPR011009">
    <property type="entry name" value="Kinase-like_dom_sf"/>
</dbReference>
<accession>A0A2H9QSU7</accession>
<dbReference type="Proteomes" id="UP000230713">
    <property type="component" value="Unassembled WGS sequence"/>
</dbReference>
<accession>A0A2G9LK34</accession>
<evidence type="ECO:0000313" key="20">
    <source>
        <dbReference type="Proteomes" id="UP000228874"/>
    </source>
</evidence>
<accession>A0A2H9M852</accession>
<dbReference type="PANTHER" id="PTHR12209:SF0">
    <property type="entry name" value="EKC_KEOPS COMPLEX SUBUNIT TP53RK"/>
    <property type="match status" value="1"/>
</dbReference>
<keyword evidence="7 12" id="KW-0418">Kinase</keyword>
<dbReference type="Proteomes" id="UP000231449">
    <property type="component" value="Unassembled WGS sequence"/>
</dbReference>
<dbReference type="SUPFAM" id="SSF56112">
    <property type="entry name" value="Protein kinase-like (PK-like)"/>
    <property type="match status" value="1"/>
</dbReference>
<comment type="caution">
    <text evidence="12">The sequence shown here is derived from an EMBL/GenBank/DDBJ whole genome shotgun (WGS) entry which is preliminary data.</text>
</comment>
<dbReference type="EC" id="2.7.11.1" evidence="2"/>
<dbReference type="EMBL" id="PFSX01000026">
    <property type="protein sequence ID" value="PJC01528.1"/>
    <property type="molecule type" value="Genomic_DNA"/>
</dbReference>
<comment type="catalytic activity">
    <reaction evidence="9">
        <text>L-threonyl-[protein] + ATP = O-phospho-L-threonyl-[protein] + ADP + H(+)</text>
        <dbReference type="Rhea" id="RHEA:46608"/>
        <dbReference type="Rhea" id="RHEA-COMP:11060"/>
        <dbReference type="Rhea" id="RHEA-COMP:11605"/>
        <dbReference type="ChEBI" id="CHEBI:15378"/>
        <dbReference type="ChEBI" id="CHEBI:30013"/>
        <dbReference type="ChEBI" id="CHEBI:30616"/>
        <dbReference type="ChEBI" id="CHEBI:61977"/>
        <dbReference type="ChEBI" id="CHEBI:456216"/>
        <dbReference type="EC" id="2.7.11.1"/>
    </reaction>
</comment>
<evidence type="ECO:0000256" key="8">
    <source>
        <dbReference type="ARBA" id="ARBA00022840"/>
    </source>
</evidence>
<evidence type="ECO:0000256" key="1">
    <source>
        <dbReference type="ARBA" id="ARBA00010630"/>
    </source>
</evidence>
<evidence type="ECO:0000259" key="11">
    <source>
        <dbReference type="PROSITE" id="PS50011"/>
    </source>
</evidence>
<dbReference type="NCBIfam" id="TIGR03724">
    <property type="entry name" value="arch_bud32"/>
    <property type="match status" value="1"/>
</dbReference>
<organism evidence="12 22">
    <name type="scientific">Huberarchaeum crystalense</name>
    <dbReference type="NCBI Taxonomy" id="2014257"/>
    <lineage>
        <taxon>Archaea</taxon>
        <taxon>Candidatus Huberarchaeota</taxon>
        <taxon>Candidatus Huberarchaeia</taxon>
        <taxon>Candidatus Huberarchaeales</taxon>
        <taxon>Candidatus Huberarchaeaceae</taxon>
        <taxon>Candidatus Huberarchaeum</taxon>
    </lineage>
</organism>
<evidence type="ECO:0000313" key="18">
    <source>
        <dbReference type="EMBL" id="PJB04506.1"/>
    </source>
</evidence>
<evidence type="ECO:0000313" key="15">
    <source>
        <dbReference type="EMBL" id="PIV89616.1"/>
    </source>
</evidence>
<keyword evidence="5" id="KW-0819">tRNA processing</keyword>
<evidence type="ECO:0000313" key="19">
    <source>
        <dbReference type="EMBL" id="PJC01528.1"/>
    </source>
</evidence>
<dbReference type="GO" id="GO:0004674">
    <property type="term" value="F:protein serine/threonine kinase activity"/>
    <property type="evidence" value="ECO:0007669"/>
    <property type="project" value="UniProtKB-KW"/>
</dbReference>
<accession>A0A2H9N2Q9</accession>
<evidence type="ECO:0000313" key="14">
    <source>
        <dbReference type="EMBL" id="PIV46459.1"/>
    </source>
</evidence>
<dbReference type="Proteomes" id="UP000228874">
    <property type="component" value="Unassembled WGS sequence"/>
</dbReference>
<comment type="similarity">
    <text evidence="1">Belongs to the protein kinase superfamily. BUD32 family.</text>
</comment>
<dbReference type="EMBL" id="PEUT01000001">
    <property type="protein sequence ID" value="PIV13931.1"/>
    <property type="molecule type" value="Genomic_DNA"/>
</dbReference>
<keyword evidence="4" id="KW-0808">Transferase</keyword>
<dbReference type="GO" id="GO:0005829">
    <property type="term" value="C:cytosol"/>
    <property type="evidence" value="ECO:0007669"/>
    <property type="project" value="TreeGrafter"/>
</dbReference>
<evidence type="ECO:0000313" key="12">
    <source>
        <dbReference type="EMBL" id="PIN66812.1"/>
    </source>
</evidence>
<sequence length="192" mass="22153">MKIISRGAEAILYDVGDKIKKERISKTYRLPQIDITLRKTRARKELNNMTRLAAIGVNVPHITQDGDFGLRIDKIKGITLQKLIKTNDQNLNVLFQMLGEQIKKIHDFDIIHGDLAPTNMVINNMQPFLIDFGLSYQSKSIEDKATDIVLFLKLLRSLHTNENLISAFFKGYLPNKLFLDKIEQIKKRARYL</sequence>
<keyword evidence="3" id="KW-0723">Serine/threonine-protein kinase</keyword>
<dbReference type="InterPro" id="IPR022495">
    <property type="entry name" value="Bud32"/>
</dbReference>
<evidence type="ECO:0000256" key="5">
    <source>
        <dbReference type="ARBA" id="ARBA00022694"/>
    </source>
</evidence>
<dbReference type="Gene3D" id="3.30.200.20">
    <property type="entry name" value="Phosphorylase Kinase, domain 1"/>
    <property type="match status" value="1"/>
</dbReference>
<evidence type="ECO:0000313" key="16">
    <source>
        <dbReference type="EMBL" id="PIX28176.1"/>
    </source>
</evidence>
<feature type="domain" description="Protein kinase" evidence="11">
    <location>
        <begin position="1"/>
        <end position="192"/>
    </location>
</feature>
<evidence type="ECO:0000313" key="21">
    <source>
        <dbReference type="Proteomes" id="UP000228888"/>
    </source>
</evidence>
<dbReference type="GO" id="GO:0008033">
    <property type="term" value="P:tRNA processing"/>
    <property type="evidence" value="ECO:0007669"/>
    <property type="project" value="UniProtKB-KW"/>
</dbReference>
<evidence type="ECO:0000313" key="22">
    <source>
        <dbReference type="Proteomes" id="UP000229789"/>
    </source>
</evidence>
<accession>A0A2H9RD84</accession>
<evidence type="ECO:0000256" key="6">
    <source>
        <dbReference type="ARBA" id="ARBA00022741"/>
    </source>
</evidence>
<dbReference type="GO" id="GO:0005524">
    <property type="term" value="F:ATP binding"/>
    <property type="evidence" value="ECO:0007669"/>
    <property type="project" value="UniProtKB-KW"/>
</dbReference>
<dbReference type="Proteomes" id="UP000229789">
    <property type="component" value="Unassembled WGS sequence"/>
</dbReference>
<proteinExistence type="inferred from homology"/>
<dbReference type="AlphaFoldDB" id="A0A2G9LK34"/>
<evidence type="ECO:0000256" key="4">
    <source>
        <dbReference type="ARBA" id="ARBA00022679"/>
    </source>
</evidence>
<evidence type="ECO:0000256" key="7">
    <source>
        <dbReference type="ARBA" id="ARBA00022777"/>
    </source>
</evidence>
<comment type="catalytic activity">
    <reaction evidence="10">
        <text>L-seryl-[protein] + ATP = O-phospho-L-seryl-[protein] + ADP + H(+)</text>
        <dbReference type="Rhea" id="RHEA:17989"/>
        <dbReference type="Rhea" id="RHEA-COMP:9863"/>
        <dbReference type="Rhea" id="RHEA-COMP:11604"/>
        <dbReference type="ChEBI" id="CHEBI:15378"/>
        <dbReference type="ChEBI" id="CHEBI:29999"/>
        <dbReference type="ChEBI" id="CHEBI:30616"/>
        <dbReference type="ChEBI" id="CHEBI:83421"/>
        <dbReference type="ChEBI" id="CHEBI:456216"/>
        <dbReference type="EC" id="2.7.11.1"/>
    </reaction>
</comment>
<dbReference type="EMBL" id="PFUW01000003">
    <property type="protein sequence ID" value="PJB04506.1"/>
    <property type="molecule type" value="Genomic_DNA"/>
</dbReference>
<dbReference type="PROSITE" id="PS50011">
    <property type="entry name" value="PROTEIN_KINASE_DOM"/>
    <property type="match status" value="1"/>
</dbReference>
<keyword evidence="6" id="KW-0547">Nucleotide-binding</keyword>
<dbReference type="Pfam" id="PF01163">
    <property type="entry name" value="RIO1"/>
    <property type="match status" value="1"/>
</dbReference>
<evidence type="ECO:0000256" key="9">
    <source>
        <dbReference type="ARBA" id="ARBA00047899"/>
    </source>
</evidence>
<dbReference type="Proteomes" id="UP000228989">
    <property type="component" value="Unassembled WGS sequence"/>
</dbReference>
<reference evidence="12 22" key="2">
    <citation type="submission" date="2017-09" db="EMBL/GenBank/DDBJ databases">
        <title>Depth-based differentiation of microbial function through sediment-hosted aquifers and enrichment of novel symbionts in the deep terrestrial subsurface.</title>
        <authorList>
            <person name="Probst A.J."/>
            <person name="Ladd B."/>
            <person name="Jarett J.K."/>
            <person name="Geller-Mcgrath D.E."/>
            <person name="Sieber C.M."/>
            <person name="Emerson J.B."/>
            <person name="Anantharaman K."/>
            <person name="Thomas B.C."/>
            <person name="Malmstrom R."/>
            <person name="Stieglmeier M."/>
            <person name="Klingl A."/>
            <person name="Woyke T."/>
            <person name="Ryan C.M."/>
            <person name="Banfield J.F."/>
        </authorList>
    </citation>
    <scope>NUCLEOTIDE SEQUENCE [LARGE SCALE GENOMIC DNA]</scope>
    <source>
        <strain evidence="14">CG02_land_8_20_14_3_00_31_209</strain>
        <strain evidence="13">CG03_land_8_20_14_0_80_31_114</strain>
        <strain evidence="15">CG17_big_fil_post_rev_8_21_14_2_50_31_73</strain>
        <strain evidence="12">CG18_big_fil_WC_8_21_14_2_50_31_19</strain>
        <strain evidence="17">CG_4_10_14_0_8_um_filter_31_133</strain>
        <strain evidence="16">CG_4_8_14_3_um_filter</strain>
        <strain evidence="19">CG_4_9_14_0_8_um_filter_31_21</strain>
        <strain evidence="18">CG_4_9_14_3_um_filter_31_125</strain>
    </source>
</reference>
<dbReference type="EMBL" id="PCUF01000001">
    <property type="protein sequence ID" value="PIN66812.1"/>
    <property type="molecule type" value="Genomic_DNA"/>
</dbReference>
<evidence type="ECO:0000256" key="10">
    <source>
        <dbReference type="ARBA" id="ARBA00048679"/>
    </source>
</evidence>
<dbReference type="Proteomes" id="UP000230477">
    <property type="component" value="Unassembled WGS sequence"/>
</dbReference>
<dbReference type="Gene3D" id="1.10.510.10">
    <property type="entry name" value="Transferase(Phosphotransferase) domain 1"/>
    <property type="match status" value="1"/>
</dbReference>
<dbReference type="GO" id="GO:0070525">
    <property type="term" value="P:tRNA threonylcarbamoyladenosine metabolic process"/>
    <property type="evidence" value="ECO:0007669"/>
    <property type="project" value="TreeGrafter"/>
</dbReference>
<name>A0A2G9LK34_HUBC1</name>
<evidence type="ECO:0000313" key="13">
    <source>
        <dbReference type="EMBL" id="PIV13931.1"/>
    </source>
</evidence>
<dbReference type="Proteomes" id="UP000228888">
    <property type="component" value="Unassembled WGS sequence"/>
</dbReference>
<accession>A0A2H9M303</accession>
<keyword evidence="8" id="KW-0067">ATP-binding</keyword>
<dbReference type="GO" id="GO:0000408">
    <property type="term" value="C:EKC/KEOPS complex"/>
    <property type="evidence" value="ECO:0007669"/>
    <property type="project" value="TreeGrafter"/>
</dbReference>
<protein>
    <recommendedName>
        <fullName evidence="2">non-specific serine/threonine protein kinase</fullName>
        <ecNumber evidence="2">2.7.11.1</ecNumber>
    </recommendedName>
</protein>
<gene>
    <name evidence="19" type="ORF">CO072_00970</name>
    <name evidence="18" type="ORF">CO124_00185</name>
    <name evidence="14" type="ORF">COS22_01335</name>
    <name evidence="13" type="ORF">COS45_00040</name>
    <name evidence="15" type="ORF">COW47_01775</name>
    <name evidence="12" type="ORF">COW69_00270</name>
    <name evidence="17" type="ORF">COY63_00580</name>
    <name evidence="16" type="ORF">COZ66_00730</name>
</gene>
<dbReference type="PANTHER" id="PTHR12209">
    <property type="entry name" value="NON-SPECIFIC SERINE/THREONINE PROTEIN KINASE"/>
    <property type="match status" value="1"/>
</dbReference>
<evidence type="ECO:0000256" key="2">
    <source>
        <dbReference type="ARBA" id="ARBA00012513"/>
    </source>
</evidence>
<dbReference type="Proteomes" id="UP000231232">
    <property type="component" value="Unassembled WGS sequence"/>
</dbReference>
<dbReference type="EMBL" id="PFMG01000015">
    <property type="protein sequence ID" value="PIZ00004.1"/>
    <property type="molecule type" value="Genomic_DNA"/>
</dbReference>
<dbReference type="PROSITE" id="PS00109">
    <property type="entry name" value="PROTEIN_KINASE_TYR"/>
    <property type="match status" value="1"/>
</dbReference>
<dbReference type="InterPro" id="IPR008266">
    <property type="entry name" value="Tyr_kinase_AS"/>
</dbReference>
<evidence type="ECO:0000313" key="17">
    <source>
        <dbReference type="EMBL" id="PIZ00004.1"/>
    </source>
</evidence>
<reference evidence="20 21" key="1">
    <citation type="submission" date="2017-09" db="EMBL/GenBank/DDBJ databases">
        <title>Depth-based differentiation of microbial function through sediment-hosted aquifers and enrichment of novel symbionts in the deep terrestrial subsurface.</title>
        <authorList>
            <person name="Probst A.J."/>
            <person name="Ladd B."/>
            <person name="Jarett J.K."/>
            <person name="Geller-Mcgrath D.E."/>
            <person name="Sieber C.M.K."/>
            <person name="Emerson J.B."/>
            <person name="Anantharaman K."/>
            <person name="Thomas B.C."/>
            <person name="Malmstrom R."/>
            <person name="Stieglmeier M."/>
            <person name="Klingl A."/>
            <person name="Woyke T."/>
            <person name="Ryan C.M."/>
            <person name="Banfield J.F."/>
        </authorList>
    </citation>
    <scope>NUCLEOTIDE SEQUENCE [LARGE SCALE GENOMIC DNA]</scope>
</reference>
<dbReference type="InterPro" id="IPR018934">
    <property type="entry name" value="RIO_dom"/>
</dbReference>
<dbReference type="EMBL" id="PFFF01000041">
    <property type="protein sequence ID" value="PIV89616.1"/>
    <property type="molecule type" value="Genomic_DNA"/>
</dbReference>
<accession>A0A2H9MM47</accession>
<dbReference type="EMBL" id="PETW01000024">
    <property type="protein sequence ID" value="PIV46459.1"/>
    <property type="molecule type" value="Genomic_DNA"/>
</dbReference>
<dbReference type="EMBL" id="PFIH01000021">
    <property type="protein sequence ID" value="PIX28176.1"/>
    <property type="molecule type" value="Genomic_DNA"/>
</dbReference>
<dbReference type="InterPro" id="IPR000719">
    <property type="entry name" value="Prot_kinase_dom"/>
</dbReference>